<evidence type="ECO:0000259" key="6">
    <source>
        <dbReference type="PROSITE" id="PS50111"/>
    </source>
</evidence>
<dbReference type="SMART" id="SM00283">
    <property type="entry name" value="MA"/>
    <property type="match status" value="1"/>
</dbReference>
<gene>
    <name evidence="8" type="ORF">SAMN03080615_00683</name>
</gene>
<dbReference type="InterPro" id="IPR003660">
    <property type="entry name" value="HAMP_dom"/>
</dbReference>
<feature type="domain" description="HAMP" evidence="7">
    <location>
        <begin position="379"/>
        <end position="430"/>
    </location>
</feature>
<reference evidence="9" key="1">
    <citation type="submission" date="2016-10" db="EMBL/GenBank/DDBJ databases">
        <authorList>
            <person name="Varghese N."/>
            <person name="Submissions S."/>
        </authorList>
    </citation>
    <scope>NUCLEOTIDE SEQUENCE [LARGE SCALE GENOMIC DNA]</scope>
    <source>
        <strain evidence="9">DSM 18887</strain>
    </source>
</reference>
<dbReference type="AlphaFoldDB" id="A0A1H9E4C0"/>
<dbReference type="RefSeq" id="WP_091354073.1">
    <property type="nucleotide sequence ID" value="NZ_AP025284.1"/>
</dbReference>
<name>A0A1H9E4C0_9GAMM</name>
<dbReference type="InterPro" id="IPR004089">
    <property type="entry name" value="MCPsignal_dom"/>
</dbReference>
<protein>
    <submittedName>
        <fullName evidence="8">Twitching motility protein PilJ</fullName>
    </submittedName>
</protein>
<dbReference type="STRING" id="355243.SAMN03080615_00683"/>
<feature type="domain" description="Methyl-accepting transducer" evidence="6">
    <location>
        <begin position="435"/>
        <end position="671"/>
    </location>
</feature>
<feature type="transmembrane region" description="Helical" evidence="5">
    <location>
        <begin position="296"/>
        <end position="318"/>
    </location>
</feature>
<dbReference type="Pfam" id="PF00015">
    <property type="entry name" value="MCPsignal"/>
    <property type="match status" value="1"/>
</dbReference>
<evidence type="ECO:0000313" key="9">
    <source>
        <dbReference type="Proteomes" id="UP000198749"/>
    </source>
</evidence>
<dbReference type="SUPFAM" id="SSF58104">
    <property type="entry name" value="Methyl-accepting chemotaxis protein (MCP) signaling domain"/>
    <property type="match status" value="1"/>
</dbReference>
<dbReference type="Gene3D" id="1.10.287.950">
    <property type="entry name" value="Methyl-accepting chemotaxis protein"/>
    <property type="match status" value="1"/>
</dbReference>
<dbReference type="OrthoDB" id="9177152at2"/>
<evidence type="ECO:0000256" key="2">
    <source>
        <dbReference type="ARBA" id="ARBA00023224"/>
    </source>
</evidence>
<dbReference type="PROSITE" id="PS50111">
    <property type="entry name" value="CHEMOTAXIS_TRANSDUC_2"/>
    <property type="match status" value="1"/>
</dbReference>
<dbReference type="PANTHER" id="PTHR32089:SF112">
    <property type="entry name" value="LYSOZYME-LIKE PROTEIN-RELATED"/>
    <property type="match status" value="1"/>
</dbReference>
<dbReference type="GO" id="GO:0006935">
    <property type="term" value="P:chemotaxis"/>
    <property type="evidence" value="ECO:0007669"/>
    <property type="project" value="UniProtKB-ARBA"/>
</dbReference>
<evidence type="ECO:0000256" key="4">
    <source>
        <dbReference type="PROSITE-ProRule" id="PRU00284"/>
    </source>
</evidence>
<sequence length="713" mass="78847">MTSFRQIKTDNSSHMWEFRNIRMPLKFAIAGILMVIGLIFMGASYYQTIVIDEQSEERSQQVNAFLRLTGNIDANITQARYYEKSFQIGNDLMQLTLFNRTMATVDRDILKLKQYLQTPEDLQRVLKLQAVIDNYQDTLYDASEAAIVAGLTPDEGLSGEMRTLMAATGDLVARTRQPHLISSFTALNSNINDYIFSAGQAASKNMVKQQIEQLKRALQTAASEQISQSRNALADITDAEQLFTQLSDAVERRESLFRLLPAIIVALDPHIIRIIKLADKQKADNSALQAEETLTMVSYFFFSMAMMIVALAVAMSIIKFGVVDPVKKLQETVNRVREGDVDARSQLESRDELGQFGLVLDTLLDEKEQALQTKEQENRQLNGSIIELIKSVFQISQRDLTVRVPVAEDVTGAIADSINQLTTSIETVLNDVNAVSLRVNNASVQVKSQSETVLTYASREQEEIVETLQGLDSAIKAMELISKLAVLTNNASQKAIKTSETAMSSVSQTIGSINKIRQTIHEAEKRIKRLGERSQEIGGIVSLINNISERTHVLSLNASMHAASAGEAGRGLMVVVDEVQRLAENSREATSEIESLVNNIQLETADTINVMNTVIADVVEGTRLAEEAGERMDETRATTQTLVESVVRIAQNSARQARVAKDLRVRAGKIDETTLATNKEMLQQAELSDELVSAAQELQRSVSVFKLAAPIAS</sequence>
<dbReference type="Gene3D" id="6.10.340.10">
    <property type="match status" value="1"/>
</dbReference>
<keyword evidence="5" id="KW-0472">Membrane</keyword>
<comment type="subcellular location">
    <subcellularLocation>
        <location evidence="1">Membrane</location>
    </subcellularLocation>
</comment>
<feature type="transmembrane region" description="Helical" evidence="5">
    <location>
        <begin position="256"/>
        <end position="275"/>
    </location>
</feature>
<dbReference type="Proteomes" id="UP000198749">
    <property type="component" value="Unassembled WGS sequence"/>
</dbReference>
<dbReference type="GO" id="GO:0016020">
    <property type="term" value="C:membrane"/>
    <property type="evidence" value="ECO:0007669"/>
    <property type="project" value="UniProtKB-SubCell"/>
</dbReference>
<dbReference type="PANTHER" id="PTHR32089">
    <property type="entry name" value="METHYL-ACCEPTING CHEMOTAXIS PROTEIN MCPB"/>
    <property type="match status" value="1"/>
</dbReference>
<comment type="similarity">
    <text evidence="3">Belongs to the methyl-accepting chemotaxis (MCP) protein family.</text>
</comment>
<dbReference type="EMBL" id="FOGB01000002">
    <property type="protein sequence ID" value="SEQ20574.1"/>
    <property type="molecule type" value="Genomic_DNA"/>
</dbReference>
<evidence type="ECO:0000313" key="8">
    <source>
        <dbReference type="EMBL" id="SEQ20574.1"/>
    </source>
</evidence>
<dbReference type="GO" id="GO:0007165">
    <property type="term" value="P:signal transduction"/>
    <property type="evidence" value="ECO:0007669"/>
    <property type="project" value="UniProtKB-KW"/>
</dbReference>
<keyword evidence="2 4" id="KW-0807">Transducer</keyword>
<dbReference type="Pfam" id="PF00672">
    <property type="entry name" value="HAMP"/>
    <property type="match status" value="1"/>
</dbReference>
<feature type="domain" description="HAMP" evidence="7">
    <location>
        <begin position="320"/>
        <end position="372"/>
    </location>
</feature>
<dbReference type="CDD" id="cd06225">
    <property type="entry name" value="HAMP"/>
    <property type="match status" value="1"/>
</dbReference>
<evidence type="ECO:0000256" key="3">
    <source>
        <dbReference type="ARBA" id="ARBA00029447"/>
    </source>
</evidence>
<evidence type="ECO:0000256" key="1">
    <source>
        <dbReference type="ARBA" id="ARBA00004370"/>
    </source>
</evidence>
<keyword evidence="9" id="KW-1185">Reference proteome</keyword>
<keyword evidence="5" id="KW-1133">Transmembrane helix</keyword>
<dbReference type="PROSITE" id="PS50885">
    <property type="entry name" value="HAMP"/>
    <property type="match status" value="2"/>
</dbReference>
<feature type="transmembrane region" description="Helical" evidence="5">
    <location>
        <begin position="25"/>
        <end position="46"/>
    </location>
</feature>
<organism evidence="8 9">
    <name type="scientific">Amphritea atlantica</name>
    <dbReference type="NCBI Taxonomy" id="355243"/>
    <lineage>
        <taxon>Bacteria</taxon>
        <taxon>Pseudomonadati</taxon>
        <taxon>Pseudomonadota</taxon>
        <taxon>Gammaproteobacteria</taxon>
        <taxon>Oceanospirillales</taxon>
        <taxon>Oceanospirillaceae</taxon>
        <taxon>Amphritea</taxon>
    </lineage>
</organism>
<evidence type="ECO:0000256" key="5">
    <source>
        <dbReference type="SAM" id="Phobius"/>
    </source>
</evidence>
<proteinExistence type="inferred from homology"/>
<dbReference type="SMART" id="SM00304">
    <property type="entry name" value="HAMP"/>
    <property type="match status" value="2"/>
</dbReference>
<evidence type="ECO:0000259" key="7">
    <source>
        <dbReference type="PROSITE" id="PS50885"/>
    </source>
</evidence>
<keyword evidence="5" id="KW-0812">Transmembrane</keyword>
<accession>A0A1H9E4C0</accession>